<dbReference type="PANTHER" id="PTHR43811">
    <property type="entry name" value="FKBP-TYPE PEPTIDYL-PROLYL CIS-TRANS ISOMERASE FKPA"/>
    <property type="match status" value="1"/>
</dbReference>
<protein>
    <recommendedName>
        <fullName evidence="2 5">peptidylprolyl isomerase</fullName>
        <ecNumber evidence="2 5">5.2.1.8</ecNumber>
    </recommendedName>
</protein>
<dbReference type="PROSITE" id="PS50059">
    <property type="entry name" value="FKBP_PPIASE"/>
    <property type="match status" value="1"/>
</dbReference>
<keyword evidence="4 5" id="KW-0413">Isomerase</keyword>
<feature type="compositionally biased region" description="Acidic residues" evidence="6">
    <location>
        <begin position="112"/>
        <end position="133"/>
    </location>
</feature>
<reference evidence="8 9" key="1">
    <citation type="journal article" date="2021" name="Nat. Commun.">
        <title>Incipient diploidization of the medicinal plant Perilla within 10,000 years.</title>
        <authorList>
            <person name="Zhang Y."/>
            <person name="Shen Q."/>
            <person name="Leng L."/>
            <person name="Zhang D."/>
            <person name="Chen S."/>
            <person name="Shi Y."/>
            <person name="Ning Z."/>
            <person name="Chen S."/>
        </authorList>
    </citation>
    <scope>NUCLEOTIDE SEQUENCE [LARGE SCALE GENOMIC DNA]</scope>
    <source>
        <strain evidence="9">cv. PC099</strain>
    </source>
</reference>
<dbReference type="EMBL" id="SDAM02000094">
    <property type="protein sequence ID" value="KAH6830694.1"/>
    <property type="molecule type" value="Genomic_DNA"/>
</dbReference>
<feature type="region of interest" description="Disordered" evidence="6">
    <location>
        <begin position="20"/>
        <end position="53"/>
    </location>
</feature>
<name>A0AAD4P8B0_PERFH</name>
<feature type="domain" description="PPIase FKBP-type" evidence="7">
    <location>
        <begin position="98"/>
        <end position="208"/>
    </location>
</feature>
<evidence type="ECO:0000256" key="4">
    <source>
        <dbReference type="ARBA" id="ARBA00023235"/>
    </source>
</evidence>
<proteinExistence type="predicted"/>
<gene>
    <name evidence="8" type="ORF">C2S53_014746</name>
</gene>
<evidence type="ECO:0000256" key="3">
    <source>
        <dbReference type="ARBA" id="ARBA00023110"/>
    </source>
</evidence>
<dbReference type="PANTHER" id="PTHR43811:SF48">
    <property type="entry name" value="PEPTIDYL-PROLYL CIS-TRANS ISOMERASE FKBP43"/>
    <property type="match status" value="1"/>
</dbReference>
<evidence type="ECO:0000313" key="8">
    <source>
        <dbReference type="EMBL" id="KAH6830694.1"/>
    </source>
</evidence>
<dbReference type="Proteomes" id="UP001190926">
    <property type="component" value="Unassembled WGS sequence"/>
</dbReference>
<dbReference type="AlphaFoldDB" id="A0AAD4P8B0"/>
<evidence type="ECO:0000256" key="1">
    <source>
        <dbReference type="ARBA" id="ARBA00000971"/>
    </source>
</evidence>
<dbReference type="Pfam" id="PF00254">
    <property type="entry name" value="FKBP_C"/>
    <property type="match status" value="1"/>
</dbReference>
<dbReference type="EC" id="5.2.1.8" evidence="2 5"/>
<keyword evidence="9" id="KW-1185">Reference proteome</keyword>
<evidence type="ECO:0000256" key="5">
    <source>
        <dbReference type="PROSITE-ProRule" id="PRU00277"/>
    </source>
</evidence>
<evidence type="ECO:0000313" key="9">
    <source>
        <dbReference type="Proteomes" id="UP001190926"/>
    </source>
</evidence>
<evidence type="ECO:0000259" key="7">
    <source>
        <dbReference type="PROSITE" id="PS50059"/>
    </source>
</evidence>
<feature type="compositionally biased region" description="Basic and acidic residues" evidence="6">
    <location>
        <begin position="44"/>
        <end position="53"/>
    </location>
</feature>
<comment type="catalytic activity">
    <reaction evidence="1 5">
        <text>[protein]-peptidylproline (omega=180) = [protein]-peptidylproline (omega=0)</text>
        <dbReference type="Rhea" id="RHEA:16237"/>
        <dbReference type="Rhea" id="RHEA-COMP:10747"/>
        <dbReference type="Rhea" id="RHEA-COMP:10748"/>
        <dbReference type="ChEBI" id="CHEBI:83833"/>
        <dbReference type="ChEBI" id="CHEBI:83834"/>
        <dbReference type="EC" id="5.2.1.8"/>
    </reaction>
</comment>
<accession>A0AAD4P8B0</accession>
<evidence type="ECO:0000256" key="6">
    <source>
        <dbReference type="SAM" id="MobiDB-lite"/>
    </source>
</evidence>
<dbReference type="GO" id="GO:0003755">
    <property type="term" value="F:peptidyl-prolyl cis-trans isomerase activity"/>
    <property type="evidence" value="ECO:0007669"/>
    <property type="project" value="UniProtKB-KW"/>
</dbReference>
<dbReference type="SUPFAM" id="SSF54534">
    <property type="entry name" value="FKBP-like"/>
    <property type="match status" value="1"/>
</dbReference>
<dbReference type="Gene3D" id="3.10.50.40">
    <property type="match status" value="1"/>
</dbReference>
<keyword evidence="3 5" id="KW-0697">Rotamase</keyword>
<organism evidence="8 9">
    <name type="scientific">Perilla frutescens var. hirtella</name>
    <name type="common">Perilla citriodora</name>
    <name type="synonym">Perilla setoyensis</name>
    <dbReference type="NCBI Taxonomy" id="608512"/>
    <lineage>
        <taxon>Eukaryota</taxon>
        <taxon>Viridiplantae</taxon>
        <taxon>Streptophyta</taxon>
        <taxon>Embryophyta</taxon>
        <taxon>Tracheophyta</taxon>
        <taxon>Spermatophyta</taxon>
        <taxon>Magnoliopsida</taxon>
        <taxon>eudicotyledons</taxon>
        <taxon>Gunneridae</taxon>
        <taxon>Pentapetalae</taxon>
        <taxon>asterids</taxon>
        <taxon>lamiids</taxon>
        <taxon>Lamiales</taxon>
        <taxon>Lamiaceae</taxon>
        <taxon>Nepetoideae</taxon>
        <taxon>Elsholtzieae</taxon>
        <taxon>Perilla</taxon>
    </lineage>
</organism>
<feature type="region of interest" description="Disordered" evidence="6">
    <location>
        <begin position="104"/>
        <end position="171"/>
    </location>
</feature>
<sequence>MDSSPPHDPHQARLFQLSKSLWGKRPLADDHREKSLSPTKKKMKESEDKVKRQRLEREWKELCWKELELYYQKLLLDLQECQLKLEILKRHQFTTVQSKKENIEEKGTYSDNDAELSDDNSEDLEEKEEEECDYELKQRDCEQESENNLPSFNGVENDIPPSHERGMRVGGKRRLIIPPSLGFGEEGFENIIPPNSWLEYEVELIDVRS</sequence>
<dbReference type="InterPro" id="IPR046357">
    <property type="entry name" value="PPIase_dom_sf"/>
</dbReference>
<comment type="caution">
    <text evidence="8">The sequence shown here is derived from an EMBL/GenBank/DDBJ whole genome shotgun (WGS) entry which is preliminary data.</text>
</comment>
<evidence type="ECO:0000256" key="2">
    <source>
        <dbReference type="ARBA" id="ARBA00013194"/>
    </source>
</evidence>
<dbReference type="InterPro" id="IPR001179">
    <property type="entry name" value="PPIase_FKBP_dom"/>
</dbReference>
<feature type="compositionally biased region" description="Basic and acidic residues" evidence="6">
    <location>
        <begin position="26"/>
        <end position="35"/>
    </location>
</feature>